<dbReference type="Pfam" id="PF00005">
    <property type="entry name" value="ABC_tran"/>
    <property type="match status" value="2"/>
</dbReference>
<dbReference type="InterPro" id="IPR027417">
    <property type="entry name" value="P-loop_NTPase"/>
</dbReference>
<evidence type="ECO:0000313" key="5">
    <source>
        <dbReference type="EMBL" id="NRT88634.1"/>
    </source>
</evidence>
<dbReference type="RefSeq" id="WP_077837503.1">
    <property type="nucleotide sequence ID" value="NZ_CP107022.1"/>
</dbReference>
<dbReference type="PANTHER" id="PTHR42855">
    <property type="entry name" value="ABC TRANSPORTER ATP-BINDING SUBUNIT"/>
    <property type="match status" value="1"/>
</dbReference>
<keyword evidence="1" id="KW-0547">Nucleotide-binding</keyword>
<keyword evidence="3" id="KW-0175">Coiled coil</keyword>
<sequence length="518" mass="59072">MSILTVKNMNHGFGDRAIFEDVSFRLLKGEHVGLIGANGEGKSTFMNIVTGKLMPDEGNVIWSNNVRVGYMDQHAALMKGQSIRDALRDAFKYLFDLEAEMNSLYEKMGDCTEDELNKMLERTAVIQDMLDHNGFYVIDPKVEEVAKGLGLLDLGLDKDVDDLSGGQRTKILLGKLLLQSPDILLLDEPTNYLDEEHIEWLKRYLQSYENAFILISHDVPFINSVVNLIYHVEERRLTRYVGNYDEFQRIYEENKKKLEAAYEKQQKEIARLEDFVARNKANVATANMAKSRQKKLDKMDIIELSKEKPKPEFNFKSARASGKAIFETKDLVIGYDSPLTKPLNLYMERGQKIALVGANGLGKSTLLKSLLGIIKPISGEVHLGDYQYIGYFEQEDRGNNSNTCIEEVWQEFPGYTQYQIRAALAKCGLTTKQLESQIRVLSGGEAAKVRLCKIINNETNILILDEPTNHLDVDAKDELKRALKEYKGTILLVSHEPEFYRDIITETWNCEDWTTKII</sequence>
<feature type="domain" description="ABC transporter" evidence="4">
    <location>
        <begin position="4"/>
        <end position="259"/>
    </location>
</feature>
<proteinExistence type="predicted"/>
<feature type="domain" description="ABC transporter" evidence="4">
    <location>
        <begin position="320"/>
        <end position="517"/>
    </location>
</feature>
<dbReference type="SMART" id="SM00382">
    <property type="entry name" value="AAA"/>
    <property type="match status" value="2"/>
</dbReference>
<dbReference type="PANTHER" id="PTHR42855:SF2">
    <property type="entry name" value="DRUG RESISTANCE ABC TRANSPORTER,ATP-BINDING PROTEIN"/>
    <property type="match status" value="1"/>
</dbReference>
<comment type="caution">
    <text evidence="7">The sequence shown here is derived from an EMBL/GenBank/DDBJ whole genome shotgun (WGS) entry which is preliminary data.</text>
</comment>
<dbReference type="EMBL" id="LZZI01000008">
    <property type="protein sequence ID" value="OOM63877.1"/>
    <property type="molecule type" value="Genomic_DNA"/>
</dbReference>
<feature type="coiled-coil region" evidence="3">
    <location>
        <begin position="244"/>
        <end position="282"/>
    </location>
</feature>
<dbReference type="NCBIfam" id="NF000355">
    <property type="entry name" value="ribo_prot_ABC_F"/>
    <property type="match status" value="1"/>
</dbReference>
<evidence type="ECO:0000313" key="9">
    <source>
        <dbReference type="Proteomes" id="UP000190973"/>
    </source>
</evidence>
<dbReference type="Gene3D" id="3.40.50.300">
    <property type="entry name" value="P-loop containing nucleotide triphosphate hydrolases"/>
    <property type="match status" value="2"/>
</dbReference>
<dbReference type="EMBL" id="MWMH01000002">
    <property type="protein sequence ID" value="OOP74450.1"/>
    <property type="molecule type" value="Genomic_DNA"/>
</dbReference>
<dbReference type="GO" id="GO:0005524">
    <property type="term" value="F:ATP binding"/>
    <property type="evidence" value="ECO:0007669"/>
    <property type="project" value="UniProtKB-KW"/>
</dbReference>
<reference evidence="5" key="4">
    <citation type="journal article" date="2022" name="Nat. Biotechnol.">
        <title>Carbon-negative production of acetone and isopropanol by gas fermentation at industrial pilot scale.</title>
        <authorList>
            <person name="Liew F.E."/>
            <person name="Nogle R."/>
            <person name="Abdalla T."/>
            <person name="Rasor B.J."/>
            <person name="Canter C."/>
            <person name="Jensen R.O."/>
            <person name="Wang L."/>
            <person name="Strutz J."/>
            <person name="Chirania P."/>
            <person name="De Tissera S."/>
            <person name="Mueller A.P."/>
            <person name="Ruan Z."/>
            <person name="Gao A."/>
            <person name="Tran L."/>
            <person name="Engle N.L."/>
            <person name="Bromley J.C."/>
            <person name="Daniell J."/>
            <person name="Conrado R."/>
            <person name="Tschaplinski T.J."/>
            <person name="Giannone R.J."/>
            <person name="Hettich R.L."/>
            <person name="Karim A.S."/>
            <person name="Simpson S.D."/>
            <person name="Brown S.D."/>
            <person name="Leang C."/>
            <person name="Jewett M.C."/>
            <person name="Kopke M."/>
        </authorList>
    </citation>
    <scope>NUCLEOTIDE SEQUENCE</scope>
    <source>
        <strain evidence="5">DJ080</strain>
    </source>
</reference>
<dbReference type="Pfam" id="PF12848">
    <property type="entry name" value="ABC_tran_Xtn"/>
    <property type="match status" value="1"/>
</dbReference>
<reference evidence="6 9" key="1">
    <citation type="submission" date="2016-05" db="EMBL/GenBank/DDBJ databases">
        <title>Microbial solvent formation.</title>
        <authorList>
            <person name="Poehlein A."/>
            <person name="Montoya Solano J.D."/>
            <person name="Flitsch S."/>
            <person name="Krabben P."/>
            <person name="Duerre P."/>
            <person name="Daniel R."/>
        </authorList>
    </citation>
    <scope>NUCLEOTIDE SEQUENCE [LARGE SCALE GENOMIC DNA]</scope>
    <source>
        <strain evidence="6 9">DSM 53</strain>
    </source>
</reference>
<gene>
    <name evidence="6" type="primary">ybiT_2</name>
    <name evidence="5" type="ORF">B0H41_002313</name>
    <name evidence="7" type="ORF">CBEIBR21_08160</name>
    <name evidence="6" type="ORF">CLBCK_06890</name>
</gene>
<dbReference type="FunFam" id="3.40.50.300:FF:000011">
    <property type="entry name" value="Putative ABC transporter ATP-binding component"/>
    <property type="match status" value="1"/>
</dbReference>
<evidence type="ECO:0000259" key="4">
    <source>
        <dbReference type="PROSITE" id="PS50893"/>
    </source>
</evidence>
<dbReference type="InterPro" id="IPR017871">
    <property type="entry name" value="ABC_transporter-like_CS"/>
</dbReference>
<protein>
    <submittedName>
        <fullName evidence="5">ATPase subunit of ABC transporter with duplicated ATPase domains</fullName>
    </submittedName>
    <submittedName>
        <fullName evidence="7">Heme ABC transporter ATP-binding protein</fullName>
    </submittedName>
    <submittedName>
        <fullName evidence="6">Putative ABC transporter ATP-binding protein YbiT</fullName>
    </submittedName>
</protein>
<dbReference type="PROSITE" id="PS50893">
    <property type="entry name" value="ABC_TRANSPORTER_2"/>
    <property type="match status" value="2"/>
</dbReference>
<keyword evidence="2 7" id="KW-0067">ATP-binding</keyword>
<reference evidence="7 8" key="2">
    <citation type="submission" date="2017-02" db="EMBL/GenBank/DDBJ databases">
        <title>Genome sequence of Clostridium beijerinckii Br21.</title>
        <authorList>
            <person name="Fonseca B.C."/>
            <person name="Guazzaroni M.E."/>
            <person name="Riano-Pachon D.M."/>
            <person name="Reginatto V."/>
        </authorList>
    </citation>
    <scope>NUCLEOTIDE SEQUENCE [LARGE SCALE GENOMIC DNA]</scope>
    <source>
        <strain evidence="7 8">Br21</strain>
    </source>
</reference>
<evidence type="ECO:0000256" key="2">
    <source>
        <dbReference type="ARBA" id="ARBA00022840"/>
    </source>
</evidence>
<evidence type="ECO:0000256" key="1">
    <source>
        <dbReference type="ARBA" id="ARBA00022741"/>
    </source>
</evidence>
<dbReference type="SUPFAM" id="SSF52540">
    <property type="entry name" value="P-loop containing nucleoside triphosphate hydrolases"/>
    <property type="match status" value="2"/>
</dbReference>
<reference evidence="5" key="3">
    <citation type="submission" date="2020-05" db="EMBL/GenBank/DDBJ databases">
        <authorList>
            <person name="Brown S."/>
            <person name="Huntemann M."/>
            <person name="Clum A."/>
            <person name="Spunde A."/>
            <person name="Palaniappan K."/>
            <person name="Ritter S."/>
            <person name="Mikhailova N."/>
            <person name="Chen I.-M."/>
            <person name="Stamatis D."/>
            <person name="Reddy T."/>
            <person name="O'Malley R."/>
            <person name="Daum C."/>
            <person name="Shapiro N."/>
            <person name="Ivanova N."/>
            <person name="Kyrpides N."/>
            <person name="Woyke T."/>
        </authorList>
    </citation>
    <scope>NUCLEOTIDE SEQUENCE</scope>
    <source>
        <strain evidence="5">DJ080</strain>
    </source>
</reference>
<dbReference type="CDD" id="cd03221">
    <property type="entry name" value="ABCF_EF-3"/>
    <property type="match status" value="2"/>
</dbReference>
<dbReference type="GO" id="GO:0016887">
    <property type="term" value="F:ATP hydrolysis activity"/>
    <property type="evidence" value="ECO:0007669"/>
    <property type="project" value="InterPro"/>
</dbReference>
<dbReference type="InterPro" id="IPR003439">
    <property type="entry name" value="ABC_transporter-like_ATP-bd"/>
</dbReference>
<dbReference type="InterPro" id="IPR051309">
    <property type="entry name" value="ABCF_ATPase"/>
</dbReference>
<dbReference type="PROSITE" id="PS00211">
    <property type="entry name" value="ABC_TRANSPORTER_1"/>
    <property type="match status" value="2"/>
</dbReference>
<dbReference type="EMBL" id="JABSWW010000001">
    <property type="protein sequence ID" value="NRT88634.1"/>
    <property type="molecule type" value="Genomic_DNA"/>
</dbReference>
<name>A0A1S9NAN2_CLOBE</name>
<dbReference type="Proteomes" id="UP000190973">
    <property type="component" value="Unassembled WGS sequence"/>
</dbReference>
<dbReference type="Proteomes" id="UP001193748">
    <property type="component" value="Unassembled WGS sequence"/>
</dbReference>
<dbReference type="AlphaFoldDB" id="A0A1S9NAN2"/>
<evidence type="ECO:0000313" key="6">
    <source>
        <dbReference type="EMBL" id="OOM63877.1"/>
    </source>
</evidence>
<dbReference type="FunFam" id="3.40.50.300:FF:000905">
    <property type="entry name" value="Heme ABC transporter ATP-binding protein"/>
    <property type="match status" value="1"/>
</dbReference>
<evidence type="ECO:0000313" key="7">
    <source>
        <dbReference type="EMBL" id="OOP74450.1"/>
    </source>
</evidence>
<evidence type="ECO:0000313" key="8">
    <source>
        <dbReference type="Proteomes" id="UP000190959"/>
    </source>
</evidence>
<evidence type="ECO:0000256" key="3">
    <source>
        <dbReference type="SAM" id="Coils"/>
    </source>
</evidence>
<dbReference type="InterPro" id="IPR032781">
    <property type="entry name" value="ABC_tran_Xtn"/>
</dbReference>
<accession>A0A1S9NAN2</accession>
<dbReference type="InterPro" id="IPR003593">
    <property type="entry name" value="AAA+_ATPase"/>
</dbReference>
<dbReference type="Proteomes" id="UP000190959">
    <property type="component" value="Unassembled WGS sequence"/>
</dbReference>
<organism evidence="7 8">
    <name type="scientific">Clostridium beijerinckii</name>
    <name type="common">Clostridium MP</name>
    <dbReference type="NCBI Taxonomy" id="1520"/>
    <lineage>
        <taxon>Bacteria</taxon>
        <taxon>Bacillati</taxon>
        <taxon>Bacillota</taxon>
        <taxon>Clostridia</taxon>
        <taxon>Eubacteriales</taxon>
        <taxon>Clostridiaceae</taxon>
        <taxon>Clostridium</taxon>
    </lineage>
</organism>